<protein>
    <submittedName>
        <fullName evidence="2">Glyoxylase, beta-lactamase superfamily II</fullName>
    </submittedName>
</protein>
<evidence type="ECO:0000313" key="2">
    <source>
        <dbReference type="EMBL" id="SEB77136.1"/>
    </source>
</evidence>
<dbReference type="AlphaFoldDB" id="A0A1H4M2E8"/>
<accession>A0A1H4M2E8</accession>
<dbReference type="SMART" id="SM00849">
    <property type="entry name" value="Lactamase_B"/>
    <property type="match status" value="1"/>
</dbReference>
<evidence type="ECO:0000313" key="3">
    <source>
        <dbReference type="Proteomes" id="UP000199183"/>
    </source>
</evidence>
<keyword evidence="3" id="KW-1185">Reference proteome</keyword>
<dbReference type="PANTHER" id="PTHR46233">
    <property type="entry name" value="HYDROXYACYLGLUTATHIONE HYDROLASE GLOC"/>
    <property type="match status" value="1"/>
</dbReference>
<evidence type="ECO:0000259" key="1">
    <source>
        <dbReference type="SMART" id="SM00849"/>
    </source>
</evidence>
<dbReference type="SUPFAM" id="SSF56281">
    <property type="entry name" value="Metallo-hydrolase/oxidoreductase"/>
    <property type="match status" value="1"/>
</dbReference>
<feature type="domain" description="Metallo-beta-lactamase" evidence="1">
    <location>
        <begin position="23"/>
        <end position="203"/>
    </location>
</feature>
<dbReference type="Gene3D" id="3.60.15.10">
    <property type="entry name" value="Ribonuclease Z/Hydroxyacylglutathione hydrolase-like"/>
    <property type="match status" value="1"/>
</dbReference>
<dbReference type="PANTHER" id="PTHR46233:SF1">
    <property type="entry name" value="CONSERVED PROTEIN"/>
    <property type="match status" value="1"/>
</dbReference>
<dbReference type="InterPro" id="IPR036866">
    <property type="entry name" value="RibonucZ/Hydroxyglut_hydro"/>
</dbReference>
<gene>
    <name evidence="2" type="ORF">SAMN04489806_1733</name>
</gene>
<dbReference type="CDD" id="cd06262">
    <property type="entry name" value="metallo-hydrolase-like_MBL-fold"/>
    <property type="match status" value="1"/>
</dbReference>
<reference evidence="2 3" key="1">
    <citation type="submission" date="2016-10" db="EMBL/GenBank/DDBJ databases">
        <authorList>
            <person name="de Groot N.N."/>
        </authorList>
    </citation>
    <scope>NUCLEOTIDE SEQUENCE [LARGE SCALE GENOMIC DNA]</scope>
    <source>
        <strain evidence="2 3">DSM 21799</strain>
    </source>
</reference>
<dbReference type="Proteomes" id="UP000199183">
    <property type="component" value="Unassembled WGS sequence"/>
</dbReference>
<organism evidence="2 3">
    <name type="scientific">Paramicrobacterium humi</name>
    <dbReference type="NCBI Taxonomy" id="640635"/>
    <lineage>
        <taxon>Bacteria</taxon>
        <taxon>Bacillati</taxon>
        <taxon>Actinomycetota</taxon>
        <taxon>Actinomycetes</taxon>
        <taxon>Micrococcales</taxon>
        <taxon>Microbacteriaceae</taxon>
        <taxon>Paramicrobacterium</taxon>
    </lineage>
</organism>
<dbReference type="InterPro" id="IPR051453">
    <property type="entry name" value="MBL_Glyoxalase_II"/>
</dbReference>
<dbReference type="STRING" id="640635.SAMN04489806_1733"/>
<proteinExistence type="predicted"/>
<name>A0A1H4M2E8_9MICO</name>
<dbReference type="EMBL" id="FNRY01000001">
    <property type="protein sequence ID" value="SEB77136.1"/>
    <property type="molecule type" value="Genomic_DNA"/>
</dbReference>
<dbReference type="Pfam" id="PF00753">
    <property type="entry name" value="Lactamase_B"/>
    <property type="match status" value="1"/>
</dbReference>
<sequence length="224" mass="23631">MTSELVQHRPNYTVRRAFVSEMNNAVYLLTATSSGEQILIDAADDLEALRGLVADGAADASGREQGAARLRLILTTHAHWDHTRATAALAAETGARVAIGRDDAAQLTDERGITAGVTLSGGELVGVDGVELEAIALRGHTPGSTAFATTDGDPVLLFTGDSLFPGGVGNTWGDAARFTQLLSDVSERLFDRFGDDAVVYPGHGAATTIGTERSALPEWRERGW</sequence>
<dbReference type="InterPro" id="IPR001279">
    <property type="entry name" value="Metallo-B-lactamas"/>
</dbReference>